<keyword evidence="2" id="KW-1185">Reference proteome</keyword>
<organism evidence="1 2">
    <name type="scientific">Caerostris darwini</name>
    <dbReference type="NCBI Taxonomy" id="1538125"/>
    <lineage>
        <taxon>Eukaryota</taxon>
        <taxon>Metazoa</taxon>
        <taxon>Ecdysozoa</taxon>
        <taxon>Arthropoda</taxon>
        <taxon>Chelicerata</taxon>
        <taxon>Arachnida</taxon>
        <taxon>Araneae</taxon>
        <taxon>Araneomorphae</taxon>
        <taxon>Entelegynae</taxon>
        <taxon>Araneoidea</taxon>
        <taxon>Araneidae</taxon>
        <taxon>Caerostris</taxon>
    </lineage>
</organism>
<dbReference type="AlphaFoldDB" id="A0AAV4U893"/>
<reference evidence="1 2" key="1">
    <citation type="submission" date="2021-06" db="EMBL/GenBank/DDBJ databases">
        <title>Caerostris darwini draft genome.</title>
        <authorList>
            <person name="Kono N."/>
            <person name="Arakawa K."/>
        </authorList>
    </citation>
    <scope>NUCLEOTIDE SEQUENCE [LARGE SCALE GENOMIC DNA]</scope>
</reference>
<dbReference type="Proteomes" id="UP001054837">
    <property type="component" value="Unassembled WGS sequence"/>
</dbReference>
<feature type="non-terminal residue" evidence="1">
    <location>
        <position position="65"/>
    </location>
</feature>
<evidence type="ECO:0000313" key="2">
    <source>
        <dbReference type="Proteomes" id="UP001054837"/>
    </source>
</evidence>
<dbReference type="EMBL" id="BPLQ01010848">
    <property type="protein sequence ID" value="GIY53995.1"/>
    <property type="molecule type" value="Genomic_DNA"/>
</dbReference>
<sequence length="65" mass="7195">MAFGMGVPFLSRIGVCPHDSSLPPSRSLTLLPYSEYRSISHQFPVPMTQPCHGHWNISNSCDGYS</sequence>
<proteinExistence type="predicted"/>
<protein>
    <submittedName>
        <fullName evidence="1">Uncharacterized protein</fullName>
    </submittedName>
</protein>
<name>A0AAV4U893_9ARAC</name>
<accession>A0AAV4U893</accession>
<evidence type="ECO:0000313" key="1">
    <source>
        <dbReference type="EMBL" id="GIY53995.1"/>
    </source>
</evidence>
<comment type="caution">
    <text evidence="1">The sequence shown here is derived from an EMBL/GenBank/DDBJ whole genome shotgun (WGS) entry which is preliminary data.</text>
</comment>
<gene>
    <name evidence="1" type="ORF">CDAR_477101</name>
</gene>